<accession>A0AC55CXP5</accession>
<evidence type="ECO:0000313" key="2">
    <source>
        <dbReference type="RefSeq" id="XP_045144262.1"/>
    </source>
</evidence>
<proteinExistence type="predicted"/>
<keyword evidence="1" id="KW-1185">Reference proteome</keyword>
<sequence length="168" mass="19518">MNGGRPKREKEGKAFNDISKYFTKEEWAGMTSSKKTTYVYMKRNYDTMTKLGLKAVCPSFMKQVRKDNSNNDNYVDTEDEHSKMDFNVQPSKKLKVSKDENEASQTAVLMEATGSRYPTRASRQQNKPVLKEKETNIQTYALRERKGHVVYEEPSDTEEDEDDDDLYI</sequence>
<gene>
    <name evidence="2" type="primary">LOC101640722</name>
</gene>
<dbReference type="Proteomes" id="UP000694863">
    <property type="component" value="Unplaced"/>
</dbReference>
<name>A0AC55CXP5_ECHTE</name>
<organism evidence="1 2">
    <name type="scientific">Echinops telfairi</name>
    <name type="common">Lesser hedgehog tenrec</name>
    <dbReference type="NCBI Taxonomy" id="9371"/>
    <lineage>
        <taxon>Eukaryota</taxon>
        <taxon>Metazoa</taxon>
        <taxon>Chordata</taxon>
        <taxon>Craniata</taxon>
        <taxon>Vertebrata</taxon>
        <taxon>Euteleostomi</taxon>
        <taxon>Mammalia</taxon>
        <taxon>Eutheria</taxon>
        <taxon>Afrotheria</taxon>
        <taxon>Tenrecidae</taxon>
        <taxon>Tenrecinae</taxon>
        <taxon>Echinops</taxon>
    </lineage>
</organism>
<evidence type="ECO:0000313" key="1">
    <source>
        <dbReference type="Proteomes" id="UP000694863"/>
    </source>
</evidence>
<reference evidence="2" key="1">
    <citation type="submission" date="2025-08" db="UniProtKB">
        <authorList>
            <consortium name="RefSeq"/>
        </authorList>
    </citation>
    <scope>IDENTIFICATION</scope>
</reference>
<protein>
    <submittedName>
        <fullName evidence="2">Protein SSXA1 isoform X2</fullName>
    </submittedName>
</protein>
<dbReference type="RefSeq" id="XP_045144262.1">
    <property type="nucleotide sequence ID" value="XM_045288327.1"/>
</dbReference>